<feature type="signal peptide" evidence="1">
    <location>
        <begin position="1"/>
        <end position="29"/>
    </location>
</feature>
<keyword evidence="3" id="KW-0255">Endonuclease</keyword>
<dbReference type="Proteomes" id="UP000677016">
    <property type="component" value="Unassembled WGS sequence"/>
</dbReference>
<dbReference type="AlphaFoldDB" id="A0A941DB10"/>
<keyword evidence="3" id="KW-0378">Hydrolase</keyword>
<dbReference type="Pfam" id="PF07510">
    <property type="entry name" value="GmrSD_C"/>
    <property type="match status" value="1"/>
</dbReference>
<dbReference type="InterPro" id="IPR011089">
    <property type="entry name" value="GmrSD_C"/>
</dbReference>
<dbReference type="GO" id="GO:0004519">
    <property type="term" value="F:endonuclease activity"/>
    <property type="evidence" value="ECO:0007669"/>
    <property type="project" value="UniProtKB-KW"/>
</dbReference>
<evidence type="ECO:0000313" key="3">
    <source>
        <dbReference type="EMBL" id="MBR7744796.1"/>
    </source>
</evidence>
<evidence type="ECO:0000256" key="1">
    <source>
        <dbReference type="SAM" id="SignalP"/>
    </source>
</evidence>
<keyword evidence="4" id="KW-1185">Reference proteome</keyword>
<evidence type="ECO:0000259" key="2">
    <source>
        <dbReference type="Pfam" id="PF07510"/>
    </source>
</evidence>
<comment type="caution">
    <text evidence="3">The sequence shown here is derived from an EMBL/GenBank/DDBJ whole genome shotgun (WGS) entry which is preliminary data.</text>
</comment>
<proteinExistence type="predicted"/>
<organism evidence="3 4">
    <name type="scientific">Phycicoccus avicenniae</name>
    <dbReference type="NCBI Taxonomy" id="2828860"/>
    <lineage>
        <taxon>Bacteria</taxon>
        <taxon>Bacillati</taxon>
        <taxon>Actinomycetota</taxon>
        <taxon>Actinomycetes</taxon>
        <taxon>Micrococcales</taxon>
        <taxon>Intrasporangiaceae</taxon>
        <taxon>Phycicoccus</taxon>
    </lineage>
</organism>
<keyword evidence="3" id="KW-0540">Nuclease</keyword>
<accession>A0A941DB10</accession>
<dbReference type="PANTHER" id="PTHR24094">
    <property type="entry name" value="SECRETED PROTEIN"/>
    <property type="match status" value="1"/>
</dbReference>
<evidence type="ECO:0000313" key="4">
    <source>
        <dbReference type="Proteomes" id="UP000677016"/>
    </source>
</evidence>
<dbReference type="EMBL" id="JAGSNF010000024">
    <property type="protein sequence ID" value="MBR7744796.1"/>
    <property type="molecule type" value="Genomic_DNA"/>
</dbReference>
<dbReference type="RefSeq" id="WP_211604324.1">
    <property type="nucleotide sequence ID" value="NZ_JAGSNF010000024.1"/>
</dbReference>
<protein>
    <submittedName>
        <fullName evidence="3">HNH endonuclease</fullName>
    </submittedName>
</protein>
<gene>
    <name evidence="3" type="ORF">KC207_15980</name>
</gene>
<feature type="chain" id="PRO_5038341565" evidence="1">
    <location>
        <begin position="30"/>
        <end position="215"/>
    </location>
</feature>
<reference evidence="3" key="1">
    <citation type="submission" date="2021-04" db="EMBL/GenBank/DDBJ databases">
        <title>Phycicoccus avicenniae sp. nov., a novel endophytic actinomycetes isolated from branch of Avicennia mariana.</title>
        <authorList>
            <person name="Tuo L."/>
        </authorList>
    </citation>
    <scope>NUCLEOTIDE SEQUENCE</scope>
    <source>
        <strain evidence="3">BSK3Z-2</strain>
    </source>
</reference>
<sequence>MTLPAPRHRTRLRLVAAALLALVATPATVGVAQALPPAPPGVAESRTMLDGLHVGYEDPDGYDRDAFTHWITVDGCTTRETVVERDGRDVVLDSSCRATSGTWDSVYDDTSFTDASDLDIDHVVPLAEAWRSGANLWDDDERRAFANDLAIPQLVAVSASSNRSKGDRDPGDWQPPSTGWHCEYALSWIQVKHQYDLEVDATERSALVGMLDASC</sequence>
<feature type="domain" description="GmrSD restriction endonucleases C-terminal" evidence="2">
    <location>
        <begin position="107"/>
        <end position="208"/>
    </location>
</feature>
<name>A0A941DB10_9MICO</name>
<keyword evidence="1" id="KW-0732">Signal</keyword>
<dbReference type="PANTHER" id="PTHR24094:SF15">
    <property type="entry name" value="AMP-DEPENDENT SYNTHETASE_LIGASE DOMAIN-CONTAINING PROTEIN-RELATED"/>
    <property type="match status" value="1"/>
</dbReference>